<dbReference type="AlphaFoldDB" id="A0A0E9UV83"/>
<evidence type="ECO:0000256" key="1">
    <source>
        <dbReference type="SAM" id="Phobius"/>
    </source>
</evidence>
<name>A0A0E9UV83_ANGAN</name>
<keyword evidence="1" id="KW-0472">Membrane</keyword>
<reference evidence="2" key="2">
    <citation type="journal article" date="2015" name="Fish Shellfish Immunol.">
        <title>Early steps in the European eel (Anguilla anguilla)-Vibrio vulnificus interaction in the gills: Role of the RtxA13 toxin.</title>
        <authorList>
            <person name="Callol A."/>
            <person name="Pajuelo D."/>
            <person name="Ebbesson L."/>
            <person name="Teles M."/>
            <person name="MacKenzie S."/>
            <person name="Amaro C."/>
        </authorList>
    </citation>
    <scope>NUCLEOTIDE SEQUENCE</scope>
</reference>
<feature type="transmembrane region" description="Helical" evidence="1">
    <location>
        <begin position="6"/>
        <end position="30"/>
    </location>
</feature>
<keyword evidence="1" id="KW-1133">Transmembrane helix</keyword>
<organism evidence="2">
    <name type="scientific">Anguilla anguilla</name>
    <name type="common">European freshwater eel</name>
    <name type="synonym">Muraena anguilla</name>
    <dbReference type="NCBI Taxonomy" id="7936"/>
    <lineage>
        <taxon>Eukaryota</taxon>
        <taxon>Metazoa</taxon>
        <taxon>Chordata</taxon>
        <taxon>Craniata</taxon>
        <taxon>Vertebrata</taxon>
        <taxon>Euteleostomi</taxon>
        <taxon>Actinopterygii</taxon>
        <taxon>Neopterygii</taxon>
        <taxon>Teleostei</taxon>
        <taxon>Anguilliformes</taxon>
        <taxon>Anguillidae</taxon>
        <taxon>Anguilla</taxon>
    </lineage>
</organism>
<keyword evidence="1" id="KW-0812">Transmembrane</keyword>
<evidence type="ECO:0000313" key="2">
    <source>
        <dbReference type="EMBL" id="JAH69764.1"/>
    </source>
</evidence>
<proteinExistence type="predicted"/>
<dbReference type="EMBL" id="GBXM01038813">
    <property type="protein sequence ID" value="JAH69764.1"/>
    <property type="molecule type" value="Transcribed_RNA"/>
</dbReference>
<reference evidence="2" key="1">
    <citation type="submission" date="2014-11" db="EMBL/GenBank/DDBJ databases">
        <authorList>
            <person name="Amaro Gonzalez C."/>
        </authorList>
    </citation>
    <scope>NUCLEOTIDE SEQUENCE</scope>
</reference>
<sequence>MHGQCGWFILVISLGLLWFHFILCCAKIVVCIEHLPSGFREQEDPWLSDQCPEDT</sequence>
<accession>A0A0E9UV83</accession>
<protein>
    <submittedName>
        <fullName evidence="2">Uncharacterized protein</fullName>
    </submittedName>
</protein>